<protein>
    <recommendedName>
        <fullName evidence="5">1,3-beta-glucanosyltransferase</fullName>
        <ecNumber evidence="5">2.4.1.-</ecNumber>
    </recommendedName>
</protein>
<keyword evidence="8" id="KW-1185">Reference proteome</keyword>
<keyword evidence="3 5" id="KW-0732">Signal</keyword>
<comment type="similarity">
    <text evidence="2 5">Belongs to the glycosyl hydrolase 72 family.</text>
</comment>
<evidence type="ECO:0000256" key="1">
    <source>
        <dbReference type="ARBA" id="ARBA00004609"/>
    </source>
</evidence>
<keyword evidence="5" id="KW-0472">Membrane</keyword>
<feature type="chain" id="PRO_5042670787" description="1,3-beta-glucanosyltransferase" evidence="5">
    <location>
        <begin position="26"/>
        <end position="467"/>
    </location>
</feature>
<evidence type="ECO:0000313" key="7">
    <source>
        <dbReference type="EMBL" id="KAK6348081.1"/>
    </source>
</evidence>
<dbReference type="EMBL" id="JAVHNR010000003">
    <property type="protein sequence ID" value="KAK6348081.1"/>
    <property type="molecule type" value="Genomic_DNA"/>
</dbReference>
<dbReference type="Gene3D" id="3.20.20.80">
    <property type="entry name" value="Glycosidases"/>
    <property type="match status" value="1"/>
</dbReference>
<gene>
    <name evidence="7" type="ORF">TWF718_005898</name>
</gene>
<comment type="function">
    <text evidence="5">Splits internally a 1,3-beta-glucan molecule and transfers the newly generated reducing end (the donor) to the non-reducing end of another 1,3-beta-glucan molecule (the acceptor) forming a 1,3-beta linkage, resulting in the elongation of 1,3-beta-glucan chains in the cell wall.</text>
</comment>
<dbReference type="EC" id="2.4.1.-" evidence="5"/>
<dbReference type="Pfam" id="PF03198">
    <property type="entry name" value="Glyco_hydro_72"/>
    <property type="match status" value="1"/>
</dbReference>
<keyword evidence="5" id="KW-0336">GPI-anchor</keyword>
<evidence type="ECO:0000256" key="4">
    <source>
        <dbReference type="ARBA" id="ARBA00023180"/>
    </source>
</evidence>
<name>A0AAN8NXQ7_9PEZI</name>
<dbReference type="AlphaFoldDB" id="A0AAN8NXQ7"/>
<keyword evidence="5" id="KW-0449">Lipoprotein</keyword>
<evidence type="ECO:0000256" key="6">
    <source>
        <dbReference type="SAM" id="MobiDB-lite"/>
    </source>
</evidence>
<feature type="compositionally biased region" description="Low complexity" evidence="6">
    <location>
        <begin position="402"/>
        <end position="436"/>
    </location>
</feature>
<dbReference type="Proteomes" id="UP001313282">
    <property type="component" value="Unassembled WGS sequence"/>
</dbReference>
<evidence type="ECO:0000256" key="5">
    <source>
        <dbReference type="RuleBase" id="RU361209"/>
    </source>
</evidence>
<sequence length="467" mass="50566">MINLRGKVGGLIAALLTSSIGLVEAIAPLTIKGNKFFNSETGAQFYIKGVAYQLRARADPLVDKEQCQLDATLMKELGVNTIRVYQTDYTANHDDCMKIFADAGIYLFVDLANYETGINEDNPYWSQDQLSSFAATLDAFAGYENTVGFWIGNEVITKASGERAVYFIAAAVADIKTHIKNKKYDHPIYIGYASTDNADTRPFVQNYLACNHEGFTDRDSSIDFYGVNAYEWCNPTDTFQTSGYSRLTGYLSDAQYDIPAFLSEDGCNTSPPRLFEDMYSIFGSNMTDWWSGAIVYEWINESNKYGLVTYGTVKDTSTAIGGDPYERSGTPTPVSPDFNNLKTVWASVSPTSVSMSAYTPTNTQVNCPASSASAWTIDPSASIPTIGDIATSLPASTSTGLSPSRAPSSSSTPSARFTSIATTSSPTSSNSEVSATTTSKPNSASSVKISAWPIAIVMIITTFISLY</sequence>
<keyword evidence="4" id="KW-0325">Glycoprotein</keyword>
<dbReference type="GO" id="GO:0071970">
    <property type="term" value="P:fungal-type cell wall (1-&gt;3)-beta-D-glucan biosynthetic process"/>
    <property type="evidence" value="ECO:0007669"/>
    <property type="project" value="TreeGrafter"/>
</dbReference>
<dbReference type="PANTHER" id="PTHR31468:SF8">
    <property type="entry name" value="1,3-BETA-GLUCANOSYLTRANSFERASE GAS2"/>
    <property type="match status" value="1"/>
</dbReference>
<dbReference type="InterPro" id="IPR017853">
    <property type="entry name" value="GH"/>
</dbReference>
<evidence type="ECO:0000313" key="8">
    <source>
        <dbReference type="Proteomes" id="UP001313282"/>
    </source>
</evidence>
<reference evidence="7 8" key="1">
    <citation type="submission" date="2019-10" db="EMBL/GenBank/DDBJ databases">
        <authorList>
            <person name="Palmer J.M."/>
        </authorList>
    </citation>
    <scope>NUCLEOTIDE SEQUENCE [LARGE SCALE GENOMIC DNA]</scope>
    <source>
        <strain evidence="7 8">TWF718</strain>
    </source>
</reference>
<dbReference type="GO" id="GO:0005886">
    <property type="term" value="C:plasma membrane"/>
    <property type="evidence" value="ECO:0007669"/>
    <property type="project" value="UniProtKB-SubCell"/>
</dbReference>
<proteinExistence type="inferred from homology"/>
<organism evidence="7 8">
    <name type="scientific">Orbilia javanica</name>
    <dbReference type="NCBI Taxonomy" id="47235"/>
    <lineage>
        <taxon>Eukaryota</taxon>
        <taxon>Fungi</taxon>
        <taxon>Dikarya</taxon>
        <taxon>Ascomycota</taxon>
        <taxon>Pezizomycotina</taxon>
        <taxon>Orbiliomycetes</taxon>
        <taxon>Orbiliales</taxon>
        <taxon>Orbiliaceae</taxon>
        <taxon>Orbilia</taxon>
    </lineage>
</organism>
<dbReference type="GO" id="GO:0031505">
    <property type="term" value="P:fungal-type cell wall organization"/>
    <property type="evidence" value="ECO:0007669"/>
    <property type="project" value="TreeGrafter"/>
</dbReference>
<dbReference type="GO" id="GO:0098552">
    <property type="term" value="C:side of membrane"/>
    <property type="evidence" value="ECO:0007669"/>
    <property type="project" value="UniProtKB-KW"/>
</dbReference>
<feature type="region of interest" description="Disordered" evidence="6">
    <location>
        <begin position="394"/>
        <end position="443"/>
    </location>
</feature>
<dbReference type="InterPro" id="IPR004886">
    <property type="entry name" value="Glucanosyltransferase"/>
</dbReference>
<keyword evidence="5" id="KW-0808">Transferase</keyword>
<accession>A0AAN8NXQ7</accession>
<evidence type="ECO:0000256" key="3">
    <source>
        <dbReference type="ARBA" id="ARBA00022729"/>
    </source>
</evidence>
<comment type="subcellular location">
    <subcellularLocation>
        <location evidence="1 5">Cell membrane</location>
        <topology evidence="1 5">Lipid-anchor</topology>
        <topology evidence="1 5">GPI-anchor</topology>
    </subcellularLocation>
</comment>
<dbReference type="PANTHER" id="PTHR31468">
    <property type="entry name" value="1,3-BETA-GLUCANOSYLTRANSFERASE GAS1"/>
    <property type="match status" value="1"/>
</dbReference>
<dbReference type="GO" id="GO:0042124">
    <property type="term" value="F:1,3-beta-glucanosyltransferase activity"/>
    <property type="evidence" value="ECO:0007669"/>
    <property type="project" value="TreeGrafter"/>
</dbReference>
<dbReference type="SUPFAM" id="SSF51445">
    <property type="entry name" value="(Trans)glycosidases"/>
    <property type="match status" value="1"/>
</dbReference>
<comment type="caution">
    <text evidence="7">The sequence shown here is derived from an EMBL/GenBank/DDBJ whole genome shotgun (WGS) entry which is preliminary data.</text>
</comment>
<evidence type="ECO:0000256" key="2">
    <source>
        <dbReference type="ARBA" id="ARBA00007528"/>
    </source>
</evidence>
<feature type="signal peptide" evidence="5">
    <location>
        <begin position="1"/>
        <end position="25"/>
    </location>
</feature>